<keyword evidence="1" id="KW-0472">Membrane</keyword>
<dbReference type="Proteomes" id="UP000823891">
    <property type="component" value="Unassembled WGS sequence"/>
</dbReference>
<feature type="transmembrane region" description="Helical" evidence="1">
    <location>
        <begin position="48"/>
        <end position="68"/>
    </location>
</feature>
<feature type="transmembrane region" description="Helical" evidence="1">
    <location>
        <begin position="226"/>
        <end position="245"/>
    </location>
</feature>
<reference evidence="2" key="1">
    <citation type="journal article" date="2021" name="PeerJ">
        <title>Extensive microbial diversity within the chicken gut microbiome revealed by metagenomics and culture.</title>
        <authorList>
            <person name="Gilroy R."/>
            <person name="Ravi A."/>
            <person name="Getino M."/>
            <person name="Pursley I."/>
            <person name="Horton D.L."/>
            <person name="Alikhan N.F."/>
            <person name="Baker D."/>
            <person name="Gharbi K."/>
            <person name="Hall N."/>
            <person name="Watson M."/>
            <person name="Adriaenssens E.M."/>
            <person name="Foster-Nyarko E."/>
            <person name="Jarju S."/>
            <person name="Secka A."/>
            <person name="Antonio M."/>
            <person name="Oren A."/>
            <person name="Chaudhuri R.R."/>
            <person name="La Ragione R."/>
            <person name="Hildebrand F."/>
            <person name="Pallen M.J."/>
        </authorList>
    </citation>
    <scope>NUCLEOTIDE SEQUENCE</scope>
    <source>
        <strain evidence="2">USAMLcec2-132</strain>
    </source>
</reference>
<protein>
    <recommendedName>
        <fullName evidence="4">Heparan-alpha-glucosaminide N-acetyltransferase catalytic domain-containing protein</fullName>
    </recommendedName>
</protein>
<feature type="transmembrane region" description="Helical" evidence="1">
    <location>
        <begin position="361"/>
        <end position="382"/>
    </location>
</feature>
<feature type="transmembrane region" description="Helical" evidence="1">
    <location>
        <begin position="158"/>
        <end position="184"/>
    </location>
</feature>
<evidence type="ECO:0008006" key="4">
    <source>
        <dbReference type="Google" id="ProtNLM"/>
    </source>
</evidence>
<sequence>MKQKEKRQRLPEGGKRSSKRLLALDAARGLAVIGMFVQHFALNQTNSFVSGNTMILFMLCSGISYTLMGSKESSGGEGEPQMGKDVAAGRDMPAGKALPEGKESPGKFRTRVLARSVFIDLIGYFLIMLNGPFAVVLPAYAMLFLLALFLIRRSTKTLVLSAVLLFLLAPPLMMIGLSLFSGAALLGDIAGGPLSALAWMPVFVTGMAIGRLNLKSTRTAGRLTALGAGILIPSKLFAVFCLPGLRMAVENRMLQAAYTEPDPYAVWPGNTQPVQWHLLFMDMPQGGSLFELLIGTGGALILLGLLLLLEKRLSALYRPFACVGQCALTLYVLQFLIAWGAAVAGVEVTSLDIGSLFLGDVMVAAAVTVTGCLLVKLPCAWLEGAIRRFTRLFECGPGTVR</sequence>
<feature type="transmembrane region" description="Helical" evidence="1">
    <location>
        <begin position="289"/>
        <end position="308"/>
    </location>
</feature>
<keyword evidence="1" id="KW-1133">Transmembrane helix</keyword>
<reference evidence="2" key="2">
    <citation type="submission" date="2021-04" db="EMBL/GenBank/DDBJ databases">
        <authorList>
            <person name="Gilroy R."/>
        </authorList>
    </citation>
    <scope>NUCLEOTIDE SEQUENCE</scope>
    <source>
        <strain evidence="2">USAMLcec2-132</strain>
    </source>
</reference>
<name>A0A9D2NIX9_9FIRM</name>
<keyword evidence="1" id="KW-0812">Transmembrane</keyword>
<feature type="transmembrane region" description="Helical" evidence="1">
    <location>
        <begin position="320"/>
        <end position="341"/>
    </location>
</feature>
<feature type="transmembrane region" description="Helical" evidence="1">
    <location>
        <begin position="135"/>
        <end position="151"/>
    </location>
</feature>
<organism evidence="2 3">
    <name type="scientific">Candidatus Eisenbergiella merdavium</name>
    <dbReference type="NCBI Taxonomy" id="2838551"/>
    <lineage>
        <taxon>Bacteria</taxon>
        <taxon>Bacillati</taxon>
        <taxon>Bacillota</taxon>
        <taxon>Clostridia</taxon>
        <taxon>Lachnospirales</taxon>
        <taxon>Lachnospiraceae</taxon>
        <taxon>Eisenbergiella</taxon>
    </lineage>
</organism>
<comment type="caution">
    <text evidence="2">The sequence shown here is derived from an EMBL/GenBank/DDBJ whole genome shotgun (WGS) entry which is preliminary data.</text>
</comment>
<proteinExistence type="predicted"/>
<feature type="transmembrane region" description="Helical" evidence="1">
    <location>
        <begin position="196"/>
        <end position="214"/>
    </location>
</feature>
<dbReference type="EMBL" id="DWWS01000059">
    <property type="protein sequence ID" value="HJC25257.1"/>
    <property type="molecule type" value="Genomic_DNA"/>
</dbReference>
<evidence type="ECO:0000256" key="1">
    <source>
        <dbReference type="SAM" id="Phobius"/>
    </source>
</evidence>
<gene>
    <name evidence="2" type="ORF">H9761_16405</name>
</gene>
<evidence type="ECO:0000313" key="3">
    <source>
        <dbReference type="Proteomes" id="UP000823891"/>
    </source>
</evidence>
<evidence type="ECO:0000313" key="2">
    <source>
        <dbReference type="EMBL" id="HJC25257.1"/>
    </source>
</evidence>
<accession>A0A9D2NIX9</accession>
<dbReference type="AlphaFoldDB" id="A0A9D2NIX9"/>